<dbReference type="PANTHER" id="PTHR43180:SF66">
    <property type="entry name" value="SHORT-CHAIN DEHYDROGENASE_REDUCTASE FAMILY PROTEIN"/>
    <property type="match status" value="1"/>
</dbReference>
<evidence type="ECO:0000313" key="4">
    <source>
        <dbReference type="Proteomes" id="UP000589626"/>
    </source>
</evidence>
<comment type="caution">
    <text evidence="3">The sequence shown here is derived from an EMBL/GenBank/DDBJ whole genome shotgun (WGS) entry which is preliminary data.</text>
</comment>
<dbReference type="AlphaFoldDB" id="A0A7W4W0S2"/>
<dbReference type="EC" id="1.3.1.87" evidence="3"/>
<dbReference type="PRINTS" id="PR00081">
    <property type="entry name" value="GDHRDH"/>
</dbReference>
<dbReference type="Gene3D" id="3.40.50.720">
    <property type="entry name" value="NAD(P)-binding Rossmann-like Domain"/>
    <property type="match status" value="1"/>
</dbReference>
<dbReference type="PROSITE" id="PS00061">
    <property type="entry name" value="ADH_SHORT"/>
    <property type="match status" value="1"/>
</dbReference>
<evidence type="ECO:0000256" key="2">
    <source>
        <dbReference type="ARBA" id="ARBA00023002"/>
    </source>
</evidence>
<gene>
    <name evidence="3" type="ORF">FHU40_005213</name>
</gene>
<keyword evidence="2 3" id="KW-0560">Oxidoreductase</keyword>
<dbReference type="InterPro" id="IPR020904">
    <property type="entry name" value="Sc_DH/Rdtase_CS"/>
</dbReference>
<evidence type="ECO:0000313" key="3">
    <source>
        <dbReference type="EMBL" id="MBB3045356.1"/>
    </source>
</evidence>
<dbReference type="SUPFAM" id="SSF51735">
    <property type="entry name" value="NAD(P)-binding Rossmann-fold domains"/>
    <property type="match status" value="1"/>
</dbReference>
<evidence type="ECO:0000256" key="1">
    <source>
        <dbReference type="ARBA" id="ARBA00006484"/>
    </source>
</evidence>
<dbReference type="EMBL" id="JACHWR010000006">
    <property type="protein sequence ID" value="MBB3045356.1"/>
    <property type="molecule type" value="Genomic_DNA"/>
</dbReference>
<organism evidence="3 4">
    <name type="scientific">Nocardioides soli</name>
    <dbReference type="NCBI Taxonomy" id="1036020"/>
    <lineage>
        <taxon>Bacteria</taxon>
        <taxon>Bacillati</taxon>
        <taxon>Actinomycetota</taxon>
        <taxon>Actinomycetes</taxon>
        <taxon>Propionibacteriales</taxon>
        <taxon>Nocardioidaceae</taxon>
        <taxon>Nocardioides</taxon>
    </lineage>
</organism>
<proteinExistence type="inferred from homology"/>
<keyword evidence="4" id="KW-1185">Reference proteome</keyword>
<protein>
    <submittedName>
        <fullName evidence="3">2,3-dihydroxy-2,3-dihydrophenylpropionate dehydrogenase</fullName>
        <ecNumber evidence="3">1.3.1.87</ecNumber>
    </submittedName>
</protein>
<accession>A0A7W4W0S2</accession>
<dbReference type="PANTHER" id="PTHR43180">
    <property type="entry name" value="3-OXOACYL-(ACYL-CARRIER-PROTEIN) REDUCTASE (AFU_ORTHOLOGUE AFUA_6G11210)"/>
    <property type="match status" value="1"/>
</dbReference>
<dbReference type="Pfam" id="PF13561">
    <property type="entry name" value="adh_short_C2"/>
    <property type="match status" value="1"/>
</dbReference>
<dbReference type="RefSeq" id="WP_183595357.1">
    <property type="nucleotide sequence ID" value="NZ_JACHWR010000006.1"/>
</dbReference>
<dbReference type="InterPro" id="IPR002347">
    <property type="entry name" value="SDR_fam"/>
</dbReference>
<dbReference type="GO" id="GO:0018498">
    <property type="term" value="F:2,3-dihydroxy-2,3-dihydro-phenylpropionate dehydrogenase activity"/>
    <property type="evidence" value="ECO:0007669"/>
    <property type="project" value="UniProtKB-EC"/>
</dbReference>
<sequence>MTPGGRGVLVTGGCSGIGLAVARAHAARGDTVVVLDRQEPAQPPGEGIEVVVGDVTVVADNERAVARVLEVAGRLDHFVGNAGIHDGGLRLGDADADTLRRVLTRVLEVDVLGYALGAHASREALLATGGCMTFTLSDASFEVQGNGAGLSYAAAKHAGLGLVRHLAVDLAPVVRVNAVAPGGVITGLAAAGATSEQPVFADADAIRNAVERLNPLHVVMRPEELAELYLFLASPAARGMTGEVLRPDGGLSVGRGNPCS</sequence>
<dbReference type="Proteomes" id="UP000589626">
    <property type="component" value="Unassembled WGS sequence"/>
</dbReference>
<reference evidence="3 4" key="1">
    <citation type="submission" date="2020-08" db="EMBL/GenBank/DDBJ databases">
        <title>Sequencing the genomes of 1000 actinobacteria strains.</title>
        <authorList>
            <person name="Klenk H.-P."/>
        </authorList>
    </citation>
    <scope>NUCLEOTIDE SEQUENCE [LARGE SCALE GENOMIC DNA]</scope>
    <source>
        <strain evidence="3 4">DSM 105498</strain>
    </source>
</reference>
<dbReference type="InterPro" id="IPR036291">
    <property type="entry name" value="NAD(P)-bd_dom_sf"/>
</dbReference>
<name>A0A7W4W0S2_9ACTN</name>
<comment type="similarity">
    <text evidence="1">Belongs to the short-chain dehydrogenases/reductases (SDR) family.</text>
</comment>